<dbReference type="AlphaFoldDB" id="A0A9X1YGI4"/>
<gene>
    <name evidence="2" type="ORF">LPC04_07895</name>
</gene>
<proteinExistence type="predicted"/>
<evidence type="ECO:0000313" key="3">
    <source>
        <dbReference type="Proteomes" id="UP001139353"/>
    </source>
</evidence>
<keyword evidence="2" id="KW-0378">Hydrolase</keyword>
<protein>
    <submittedName>
        <fullName evidence="2">Alpha/beta hydrolase</fullName>
    </submittedName>
</protein>
<dbReference type="SUPFAM" id="SSF53474">
    <property type="entry name" value="alpha/beta-Hydrolases"/>
    <property type="match status" value="1"/>
</dbReference>
<dbReference type="Proteomes" id="UP001139353">
    <property type="component" value="Unassembled WGS sequence"/>
</dbReference>
<evidence type="ECO:0000313" key="2">
    <source>
        <dbReference type="EMBL" id="MCK9685628.1"/>
    </source>
</evidence>
<dbReference type="GO" id="GO:0016787">
    <property type="term" value="F:hydrolase activity"/>
    <property type="evidence" value="ECO:0007669"/>
    <property type="project" value="UniProtKB-KW"/>
</dbReference>
<dbReference type="InterPro" id="IPR022742">
    <property type="entry name" value="Hydrolase_4"/>
</dbReference>
<feature type="domain" description="Serine aminopeptidase S33" evidence="1">
    <location>
        <begin position="15"/>
        <end position="249"/>
    </location>
</feature>
<evidence type="ECO:0000259" key="1">
    <source>
        <dbReference type="Pfam" id="PF12146"/>
    </source>
</evidence>
<dbReference type="EMBL" id="JAJLJH010000001">
    <property type="protein sequence ID" value="MCK9685628.1"/>
    <property type="molecule type" value="Genomic_DNA"/>
</dbReference>
<dbReference type="RefSeq" id="WP_275681626.1">
    <property type="nucleotide sequence ID" value="NZ_JAJLJH010000001.1"/>
</dbReference>
<dbReference type="InterPro" id="IPR029058">
    <property type="entry name" value="AB_hydrolase_fold"/>
</dbReference>
<comment type="caution">
    <text evidence="2">The sequence shown here is derived from an EMBL/GenBank/DDBJ whole genome shotgun (WGS) entry which is preliminary data.</text>
</comment>
<accession>A0A9X1YGI4</accession>
<dbReference type="Pfam" id="PF12146">
    <property type="entry name" value="Hydrolase_4"/>
    <property type="match status" value="1"/>
</dbReference>
<dbReference type="Gene3D" id="3.40.50.1820">
    <property type="entry name" value="alpha/beta hydrolase"/>
    <property type="match status" value="1"/>
</dbReference>
<organism evidence="2 3">
    <name type="scientific">Scleromatobacter humisilvae</name>
    <dbReference type="NCBI Taxonomy" id="2897159"/>
    <lineage>
        <taxon>Bacteria</taxon>
        <taxon>Pseudomonadati</taxon>
        <taxon>Pseudomonadota</taxon>
        <taxon>Betaproteobacteria</taxon>
        <taxon>Burkholderiales</taxon>
        <taxon>Sphaerotilaceae</taxon>
        <taxon>Scleromatobacter</taxon>
    </lineage>
</organism>
<reference evidence="2" key="1">
    <citation type="submission" date="2021-11" db="EMBL/GenBank/DDBJ databases">
        <title>BS-T2-15 a new species belonging to the Comamonadaceae family isolated from the soil of a French oak forest.</title>
        <authorList>
            <person name="Mieszkin S."/>
            <person name="Alain K."/>
        </authorList>
    </citation>
    <scope>NUCLEOTIDE SEQUENCE</scope>
    <source>
        <strain evidence="2">BS-T2-15</strain>
    </source>
</reference>
<sequence>MKSPEPAWQGRPTRLVLFHGLASSPKEFGFLTHPLRRHGVRLHAPELPGYSAGLLADAARWQDWVAAAGRCLDQLEAESPEPYVLGGLCTGAMLALAVAAERPRAGLRGFALLSPLFAYDGWALPWWYALRSLAYATGITGFFSMREREPYGLRNERMRQLIRAQLAAGETSLVGPGAVPLRAVRESERLSARVRTLLPELAHPVQVQHAREDEICRLASVRQAIARVPTGLLSLHVLENSYHMITADNDRHLVADRLSAFLQGLDAAPADSVPFIDDLSSTFDVVEAATAP</sequence>
<keyword evidence="3" id="KW-1185">Reference proteome</keyword>
<name>A0A9X1YGI4_9BURK</name>